<evidence type="ECO:0000256" key="4">
    <source>
        <dbReference type="ARBA" id="ARBA00022840"/>
    </source>
</evidence>
<dbReference type="Pfam" id="PF19279">
    <property type="entry name" value="YegS_C"/>
    <property type="match status" value="1"/>
</dbReference>
<evidence type="ECO:0000313" key="8">
    <source>
        <dbReference type="EMBL" id="KAF4665282.1"/>
    </source>
</evidence>
<dbReference type="InterPro" id="IPR001206">
    <property type="entry name" value="Diacylglycerol_kinase_cat_dom"/>
</dbReference>
<keyword evidence="4" id="KW-0067">ATP-binding</keyword>
<dbReference type="EMBL" id="JABAHT010000098">
    <property type="protein sequence ID" value="KAF4665282.1"/>
    <property type="molecule type" value="Genomic_DNA"/>
</dbReference>
<reference evidence="8 9" key="1">
    <citation type="submission" date="2020-04" db="EMBL/GenBank/DDBJ databases">
        <title>Perkinsus olseni comparative genomics.</title>
        <authorList>
            <person name="Bogema D.R."/>
        </authorList>
    </citation>
    <scope>NUCLEOTIDE SEQUENCE [LARGE SCALE GENOMIC DNA]</scope>
    <source>
        <strain evidence="8">ATCC PRA-179</strain>
    </source>
</reference>
<evidence type="ECO:0000259" key="7">
    <source>
        <dbReference type="PROSITE" id="PS50146"/>
    </source>
</evidence>
<dbReference type="Gene3D" id="2.60.200.40">
    <property type="match status" value="1"/>
</dbReference>
<dbReference type="AlphaFoldDB" id="A0A7J6M156"/>
<feature type="region of interest" description="Disordered" evidence="5">
    <location>
        <begin position="355"/>
        <end position="374"/>
    </location>
</feature>
<dbReference type="Gene3D" id="3.40.50.10330">
    <property type="entry name" value="Probable inorganic polyphosphate/atp-NAD kinase, domain 1"/>
    <property type="match status" value="1"/>
</dbReference>
<dbReference type="SUPFAM" id="SSF111331">
    <property type="entry name" value="NAD kinase/diacylglycerol kinase-like"/>
    <property type="match status" value="1"/>
</dbReference>
<organism evidence="8 9">
    <name type="scientific">Perkinsus olseni</name>
    <name type="common">Perkinsus atlanticus</name>
    <dbReference type="NCBI Taxonomy" id="32597"/>
    <lineage>
        <taxon>Eukaryota</taxon>
        <taxon>Sar</taxon>
        <taxon>Alveolata</taxon>
        <taxon>Perkinsozoa</taxon>
        <taxon>Perkinsea</taxon>
        <taxon>Perkinsida</taxon>
        <taxon>Perkinsidae</taxon>
        <taxon>Perkinsus</taxon>
    </lineage>
</organism>
<gene>
    <name evidence="8" type="primary">SPHK2_5</name>
    <name evidence="8" type="ORF">FOZ61_011078</name>
</gene>
<dbReference type="PANTHER" id="PTHR12358">
    <property type="entry name" value="SPHINGOSINE KINASE"/>
    <property type="match status" value="1"/>
</dbReference>
<protein>
    <submittedName>
        <fullName evidence="8">Sphingosine kinase 2</fullName>
    </submittedName>
</protein>
<evidence type="ECO:0000256" key="2">
    <source>
        <dbReference type="ARBA" id="ARBA00022741"/>
    </source>
</evidence>
<dbReference type="InterPro" id="IPR050187">
    <property type="entry name" value="Lipid_Phosphate_FormReg"/>
</dbReference>
<dbReference type="Proteomes" id="UP000570595">
    <property type="component" value="Unassembled WGS sequence"/>
</dbReference>
<feature type="transmembrane region" description="Helical" evidence="6">
    <location>
        <begin position="12"/>
        <end position="32"/>
    </location>
</feature>
<proteinExistence type="predicted"/>
<dbReference type="InterPro" id="IPR045540">
    <property type="entry name" value="YegS/DAGK_C"/>
</dbReference>
<evidence type="ECO:0000256" key="6">
    <source>
        <dbReference type="SAM" id="Phobius"/>
    </source>
</evidence>
<dbReference type="GO" id="GO:0005524">
    <property type="term" value="F:ATP binding"/>
    <property type="evidence" value="ECO:0007669"/>
    <property type="project" value="UniProtKB-KW"/>
</dbReference>
<dbReference type="InterPro" id="IPR017438">
    <property type="entry name" value="ATP-NAD_kinase_N"/>
</dbReference>
<evidence type="ECO:0000256" key="3">
    <source>
        <dbReference type="ARBA" id="ARBA00022777"/>
    </source>
</evidence>
<dbReference type="GO" id="GO:0016020">
    <property type="term" value="C:membrane"/>
    <property type="evidence" value="ECO:0007669"/>
    <property type="project" value="GOC"/>
</dbReference>
<sequence>MMEYINLKDPVMWACFGVSFILVVAASILLLYPRKSGQQAKRMSPFELAAAFLPERSSDGKVHQSLPKDFRLLVICNPISGGGLGRKVYDNIVKVMLDRSEVPYEVVFTEHVGHAYDLGADLDIDFDGLANSLGMPNAYLACKRMLDAIHTGQYRPLDLYHAVRESSIAPDDGTETAAEEESRVSEDQGCGVVDLTMTCWGFIADVEMITRRTLGRIPRQVGRVIAALVSILRMDAKAGHLVLYCKEPVPKELSGLGLPQPKTSVTTIRGPIMSITVTNVSHAAGKCGDFIVDPNARCDDGVLSVCVIRSCSRWQAIETLLAMKTGSHLALPWIETYTCSKVYIRNDTGEVTIGGMGESELDPRQASDNSTEGPDGILLTCMGGSAKLMC</sequence>
<evidence type="ECO:0000256" key="5">
    <source>
        <dbReference type="SAM" id="MobiDB-lite"/>
    </source>
</evidence>
<keyword evidence="6" id="KW-0472">Membrane</keyword>
<dbReference type="InterPro" id="IPR016064">
    <property type="entry name" value="NAD/diacylglycerol_kinase_sf"/>
</dbReference>
<evidence type="ECO:0000256" key="1">
    <source>
        <dbReference type="ARBA" id="ARBA00022679"/>
    </source>
</evidence>
<keyword evidence="6" id="KW-1133">Transmembrane helix</keyword>
<dbReference type="OrthoDB" id="3853857at2759"/>
<name>A0A7J6M156_PEROL</name>
<comment type="caution">
    <text evidence="8">The sequence shown here is derived from an EMBL/GenBank/DDBJ whole genome shotgun (WGS) entry which is preliminary data.</text>
</comment>
<keyword evidence="2" id="KW-0547">Nucleotide-binding</keyword>
<keyword evidence="1" id="KW-0808">Transferase</keyword>
<dbReference type="GO" id="GO:0006665">
    <property type="term" value="P:sphingolipid metabolic process"/>
    <property type="evidence" value="ECO:0007669"/>
    <property type="project" value="TreeGrafter"/>
</dbReference>
<keyword evidence="3 8" id="KW-0418">Kinase</keyword>
<keyword evidence="6" id="KW-0812">Transmembrane</keyword>
<dbReference type="PROSITE" id="PS50146">
    <property type="entry name" value="DAGK"/>
    <property type="match status" value="1"/>
</dbReference>
<dbReference type="PANTHER" id="PTHR12358:SF54">
    <property type="entry name" value="SPHINGOSINE KINASE RELATED PROTEIN"/>
    <property type="match status" value="1"/>
</dbReference>
<feature type="domain" description="DAGKc" evidence="7">
    <location>
        <begin position="67"/>
        <end position="130"/>
    </location>
</feature>
<dbReference type="GO" id="GO:0001727">
    <property type="term" value="F:lipid kinase activity"/>
    <property type="evidence" value="ECO:0007669"/>
    <property type="project" value="TreeGrafter"/>
</dbReference>
<accession>A0A7J6M156</accession>
<evidence type="ECO:0000313" key="9">
    <source>
        <dbReference type="Proteomes" id="UP000570595"/>
    </source>
</evidence>